<dbReference type="Proteomes" id="UP001152798">
    <property type="component" value="Chromosome 3"/>
</dbReference>
<feature type="compositionally biased region" description="Basic and acidic residues" evidence="1">
    <location>
        <begin position="220"/>
        <end position="229"/>
    </location>
</feature>
<proteinExistence type="predicted"/>
<dbReference type="AlphaFoldDB" id="A0A9P0H6Q5"/>
<feature type="compositionally biased region" description="Basic and acidic residues" evidence="1">
    <location>
        <begin position="106"/>
        <end position="117"/>
    </location>
</feature>
<feature type="region of interest" description="Disordered" evidence="1">
    <location>
        <begin position="106"/>
        <end position="129"/>
    </location>
</feature>
<name>A0A9P0H6Q5_NEZVI</name>
<gene>
    <name evidence="2" type="ORF">NEZAVI_LOCUS6565</name>
</gene>
<dbReference type="EMBL" id="OV725079">
    <property type="protein sequence ID" value="CAH1396508.1"/>
    <property type="molecule type" value="Genomic_DNA"/>
</dbReference>
<feature type="region of interest" description="Disordered" evidence="1">
    <location>
        <begin position="202"/>
        <end position="229"/>
    </location>
</feature>
<organism evidence="2 3">
    <name type="scientific">Nezara viridula</name>
    <name type="common">Southern green stink bug</name>
    <name type="synonym">Cimex viridulus</name>
    <dbReference type="NCBI Taxonomy" id="85310"/>
    <lineage>
        <taxon>Eukaryota</taxon>
        <taxon>Metazoa</taxon>
        <taxon>Ecdysozoa</taxon>
        <taxon>Arthropoda</taxon>
        <taxon>Hexapoda</taxon>
        <taxon>Insecta</taxon>
        <taxon>Pterygota</taxon>
        <taxon>Neoptera</taxon>
        <taxon>Paraneoptera</taxon>
        <taxon>Hemiptera</taxon>
        <taxon>Heteroptera</taxon>
        <taxon>Panheteroptera</taxon>
        <taxon>Pentatomomorpha</taxon>
        <taxon>Pentatomoidea</taxon>
        <taxon>Pentatomidae</taxon>
        <taxon>Pentatominae</taxon>
        <taxon>Nezara</taxon>
    </lineage>
</organism>
<reference evidence="2" key="1">
    <citation type="submission" date="2022-01" db="EMBL/GenBank/DDBJ databases">
        <authorList>
            <person name="King R."/>
        </authorList>
    </citation>
    <scope>NUCLEOTIDE SEQUENCE</scope>
</reference>
<evidence type="ECO:0000313" key="3">
    <source>
        <dbReference type="Proteomes" id="UP001152798"/>
    </source>
</evidence>
<keyword evidence="3" id="KW-1185">Reference proteome</keyword>
<protein>
    <submittedName>
        <fullName evidence="2">Uncharacterized protein</fullName>
    </submittedName>
</protein>
<accession>A0A9P0H6Q5</accession>
<sequence length="229" mass="25489">MISVHQMSSRNPLIHAAGDMEDDMTNAEVVGTSNTRETENNNESSSRTRGILKKIRLNGSLARPSSSQEAFQSRCNEKLSRIQTVPKIGSGVADDWLKHQTCRRLETDGSERGESSNRDNFFPGAGVNEVQNPTRRRTACPKCEASVPVKSSPKSKACYLDYLCFHCFVDYIKEMRDVAPYDNLSSKLEAFHLATPAGNMAEDEMDTEAEESTNVNSTENQHEEMTTDS</sequence>
<feature type="compositionally biased region" description="Acidic residues" evidence="1">
    <location>
        <begin position="202"/>
        <end position="211"/>
    </location>
</feature>
<evidence type="ECO:0000313" key="2">
    <source>
        <dbReference type="EMBL" id="CAH1396508.1"/>
    </source>
</evidence>
<evidence type="ECO:0000256" key="1">
    <source>
        <dbReference type="SAM" id="MobiDB-lite"/>
    </source>
</evidence>